<evidence type="ECO:0000256" key="1">
    <source>
        <dbReference type="SAM" id="MobiDB-lite"/>
    </source>
</evidence>
<sequence>MAIAGEGLLIPDCRSDLKHRGLPSSLPSSPKPEEEQRRFLGLPHFPSPENERTAVTIIAGDFAVHCRSCCVVVGKGRSNVFIVSGYRNLRKKNQICLGKKTDLSLVLASSRDQGATALRHERGGLDPGGHCAGAVPGQPDLGMCAPGLARFVPGLKKKRKETKGTKEREEGGEEVGVASGLRPAPAR</sequence>
<dbReference type="EMBL" id="QPKB01000001">
    <property type="protein sequence ID" value="RWR71819.1"/>
    <property type="molecule type" value="Genomic_DNA"/>
</dbReference>
<name>A0A443MZY4_9MAGN</name>
<gene>
    <name evidence="2" type="ORF">CKAN_00000200</name>
</gene>
<evidence type="ECO:0000313" key="2">
    <source>
        <dbReference type="EMBL" id="RWR71819.1"/>
    </source>
</evidence>
<organism evidence="2 3">
    <name type="scientific">Cinnamomum micranthum f. kanehirae</name>
    <dbReference type="NCBI Taxonomy" id="337451"/>
    <lineage>
        <taxon>Eukaryota</taxon>
        <taxon>Viridiplantae</taxon>
        <taxon>Streptophyta</taxon>
        <taxon>Embryophyta</taxon>
        <taxon>Tracheophyta</taxon>
        <taxon>Spermatophyta</taxon>
        <taxon>Magnoliopsida</taxon>
        <taxon>Magnoliidae</taxon>
        <taxon>Laurales</taxon>
        <taxon>Lauraceae</taxon>
        <taxon>Cinnamomum</taxon>
    </lineage>
</organism>
<proteinExistence type="predicted"/>
<dbReference type="Proteomes" id="UP000283530">
    <property type="component" value="Unassembled WGS sequence"/>
</dbReference>
<accession>A0A443MZY4</accession>
<comment type="caution">
    <text evidence="2">The sequence shown here is derived from an EMBL/GenBank/DDBJ whole genome shotgun (WGS) entry which is preliminary data.</text>
</comment>
<protein>
    <submittedName>
        <fullName evidence="2">Uncharacterized protein</fullName>
    </submittedName>
</protein>
<feature type="region of interest" description="Disordered" evidence="1">
    <location>
        <begin position="155"/>
        <end position="187"/>
    </location>
</feature>
<reference evidence="2 3" key="1">
    <citation type="journal article" date="2019" name="Nat. Plants">
        <title>Stout camphor tree genome fills gaps in understanding of flowering plant genome evolution.</title>
        <authorList>
            <person name="Chaw S.M."/>
            <person name="Liu Y.C."/>
            <person name="Wu Y.W."/>
            <person name="Wang H.Y."/>
            <person name="Lin C.I."/>
            <person name="Wu C.S."/>
            <person name="Ke H.M."/>
            <person name="Chang L.Y."/>
            <person name="Hsu C.Y."/>
            <person name="Yang H.T."/>
            <person name="Sudianto E."/>
            <person name="Hsu M.H."/>
            <person name="Wu K.P."/>
            <person name="Wang L.N."/>
            <person name="Leebens-Mack J.H."/>
            <person name="Tsai I.J."/>
        </authorList>
    </citation>
    <scope>NUCLEOTIDE SEQUENCE [LARGE SCALE GENOMIC DNA]</scope>
    <source>
        <strain evidence="3">cv. Chaw 1501</strain>
        <tissue evidence="2">Young leaves</tissue>
    </source>
</reference>
<evidence type="ECO:0000313" key="3">
    <source>
        <dbReference type="Proteomes" id="UP000283530"/>
    </source>
</evidence>
<dbReference type="AlphaFoldDB" id="A0A443MZY4"/>
<keyword evidence="3" id="KW-1185">Reference proteome</keyword>